<keyword evidence="1" id="KW-1133">Transmembrane helix</keyword>
<evidence type="ECO:0000256" key="1">
    <source>
        <dbReference type="SAM" id="Phobius"/>
    </source>
</evidence>
<reference evidence="3" key="1">
    <citation type="submission" date="2016-10" db="EMBL/GenBank/DDBJ databases">
        <authorList>
            <person name="Varghese N."/>
            <person name="Submissions S."/>
        </authorList>
    </citation>
    <scope>NUCLEOTIDE SEQUENCE [LARGE SCALE GENOMIC DNA]</scope>
    <source>
        <strain evidence="3">DSM 45460</strain>
    </source>
</reference>
<dbReference type="EMBL" id="FNFM01000002">
    <property type="protein sequence ID" value="SDJ87723.1"/>
    <property type="molecule type" value="Genomic_DNA"/>
</dbReference>
<keyword evidence="3" id="KW-1185">Reference proteome</keyword>
<dbReference type="InterPro" id="IPR033458">
    <property type="entry name" value="DUF5134"/>
</dbReference>
<sequence length="225" mass="24291">MHGEMAAMHMPLLPMWLRIVWALALFVVIVVHAGHLVAMSGQHRAWHAGHTVMAAGMAVMYLFPRMANPELYRIGLALFVLVTLTQAALTVAFRVREGALNPLWLLSTVDMAAMAYMLLAPTARPDWLNWAFVVYLTCQAVAYGVGAWDRLPVFDHRVPATVATPSTPAAEPVRQHEHGVTPLTAEPAPDPAAGPVVGLVAHSTVGVRVTLAVMAASMAYMIAVM</sequence>
<dbReference type="AlphaFoldDB" id="A0A1G8XB70"/>
<keyword evidence="1" id="KW-0472">Membrane</keyword>
<feature type="transmembrane region" description="Helical" evidence="1">
    <location>
        <begin position="101"/>
        <end position="120"/>
    </location>
</feature>
<evidence type="ECO:0000313" key="2">
    <source>
        <dbReference type="EMBL" id="SDJ87723.1"/>
    </source>
</evidence>
<dbReference type="RefSeq" id="WP_245693875.1">
    <property type="nucleotide sequence ID" value="NZ_FNFM01000002.1"/>
</dbReference>
<feature type="transmembrane region" description="Helical" evidence="1">
    <location>
        <begin position="127"/>
        <end position="148"/>
    </location>
</feature>
<keyword evidence="1" id="KW-0812">Transmembrane</keyword>
<accession>A0A1G8XB70</accession>
<organism evidence="2 3">
    <name type="scientific">Actinopolyspora mzabensis</name>
    <dbReference type="NCBI Taxonomy" id="995066"/>
    <lineage>
        <taxon>Bacteria</taxon>
        <taxon>Bacillati</taxon>
        <taxon>Actinomycetota</taxon>
        <taxon>Actinomycetes</taxon>
        <taxon>Actinopolysporales</taxon>
        <taxon>Actinopolysporaceae</taxon>
        <taxon>Actinopolyspora</taxon>
    </lineage>
</organism>
<feature type="transmembrane region" description="Helical" evidence="1">
    <location>
        <begin position="43"/>
        <end position="63"/>
    </location>
</feature>
<name>A0A1G8XB70_ACTMZ</name>
<proteinExistence type="predicted"/>
<gene>
    <name evidence="2" type="ORF">SAMN04487820_102485</name>
</gene>
<feature type="transmembrane region" description="Helical" evidence="1">
    <location>
        <begin position="205"/>
        <end position="224"/>
    </location>
</feature>
<evidence type="ECO:0000313" key="3">
    <source>
        <dbReference type="Proteomes" id="UP000199213"/>
    </source>
</evidence>
<protein>
    <submittedName>
        <fullName evidence="2">Uncharacterized protein</fullName>
    </submittedName>
</protein>
<dbReference type="Proteomes" id="UP000199213">
    <property type="component" value="Unassembled WGS sequence"/>
</dbReference>
<feature type="transmembrane region" description="Helical" evidence="1">
    <location>
        <begin position="75"/>
        <end position="95"/>
    </location>
</feature>
<dbReference type="Pfam" id="PF17197">
    <property type="entry name" value="DUF5134"/>
    <property type="match status" value="1"/>
</dbReference>